<feature type="compositionally biased region" description="Basic residues" evidence="7">
    <location>
        <begin position="482"/>
        <end position="492"/>
    </location>
</feature>
<dbReference type="SMART" id="SM00448">
    <property type="entry name" value="REC"/>
    <property type="match status" value="1"/>
</dbReference>
<dbReference type="InterPro" id="IPR004358">
    <property type="entry name" value="Sig_transdc_His_kin-like_C"/>
</dbReference>
<evidence type="ECO:0000256" key="6">
    <source>
        <dbReference type="PROSITE-ProRule" id="PRU00169"/>
    </source>
</evidence>
<dbReference type="Pfam" id="PF01590">
    <property type="entry name" value="GAF"/>
    <property type="match status" value="1"/>
</dbReference>
<evidence type="ECO:0000313" key="11">
    <source>
        <dbReference type="Proteomes" id="UP000265703"/>
    </source>
</evidence>
<comment type="catalytic activity">
    <reaction evidence="1">
        <text>ATP + protein L-histidine = ADP + protein N-phospho-L-histidine.</text>
        <dbReference type="EC" id="2.7.13.3"/>
    </reaction>
</comment>
<dbReference type="Gene3D" id="3.40.50.2300">
    <property type="match status" value="1"/>
</dbReference>
<dbReference type="InterPro" id="IPR029016">
    <property type="entry name" value="GAF-like_dom_sf"/>
</dbReference>
<dbReference type="Gene3D" id="1.10.287.130">
    <property type="match status" value="1"/>
</dbReference>
<dbReference type="PANTHER" id="PTHR43047">
    <property type="entry name" value="TWO-COMPONENT HISTIDINE PROTEIN KINASE"/>
    <property type="match status" value="1"/>
</dbReference>
<feature type="compositionally biased region" description="Low complexity" evidence="7">
    <location>
        <begin position="1318"/>
        <end position="1335"/>
    </location>
</feature>
<keyword evidence="5" id="KW-0418">Kinase</keyword>
<evidence type="ECO:0000259" key="9">
    <source>
        <dbReference type="PROSITE" id="PS50110"/>
    </source>
</evidence>
<keyword evidence="11" id="KW-1185">Reference proteome</keyword>
<dbReference type="Proteomes" id="UP000265703">
    <property type="component" value="Unassembled WGS sequence"/>
</dbReference>
<evidence type="ECO:0000259" key="8">
    <source>
        <dbReference type="PROSITE" id="PS50109"/>
    </source>
</evidence>
<feature type="region of interest" description="Disordered" evidence="7">
    <location>
        <begin position="1312"/>
        <end position="1335"/>
    </location>
</feature>
<feature type="domain" description="Response regulatory" evidence="9">
    <location>
        <begin position="1064"/>
        <end position="1312"/>
    </location>
</feature>
<evidence type="ECO:0000256" key="2">
    <source>
        <dbReference type="ARBA" id="ARBA00012438"/>
    </source>
</evidence>
<dbReference type="PRINTS" id="PR00344">
    <property type="entry name" value="BCTRLSENSOR"/>
</dbReference>
<dbReference type="InterPro" id="IPR005467">
    <property type="entry name" value="His_kinase_dom"/>
</dbReference>
<dbReference type="SUPFAM" id="SSF55874">
    <property type="entry name" value="ATPase domain of HSP90 chaperone/DNA topoisomerase II/histidine kinase"/>
    <property type="match status" value="1"/>
</dbReference>
<dbReference type="Pfam" id="PF00512">
    <property type="entry name" value="HisKA"/>
    <property type="match status" value="1"/>
</dbReference>
<dbReference type="FunFam" id="1.10.287.130:FF:000023">
    <property type="entry name" value="Sensor histidine kinase/response regulator, putative"/>
    <property type="match status" value="1"/>
</dbReference>
<keyword evidence="4" id="KW-0808">Transferase</keyword>
<dbReference type="InterPro" id="IPR036097">
    <property type="entry name" value="HisK_dim/P_sf"/>
</dbReference>
<dbReference type="PROSITE" id="PS50109">
    <property type="entry name" value="HIS_KIN"/>
    <property type="match status" value="1"/>
</dbReference>
<dbReference type="OrthoDB" id="21225at2759"/>
<feature type="domain" description="Histidine kinase" evidence="8">
    <location>
        <begin position="385"/>
        <end position="720"/>
    </location>
</feature>
<dbReference type="PROSITE" id="PS50110">
    <property type="entry name" value="RESPONSE_REGULATORY"/>
    <property type="match status" value="1"/>
</dbReference>
<dbReference type="SUPFAM" id="SSF52172">
    <property type="entry name" value="CheY-like"/>
    <property type="match status" value="2"/>
</dbReference>
<dbReference type="SUPFAM" id="SSF47384">
    <property type="entry name" value="Homodimeric domain of signal transducing histidine kinase"/>
    <property type="match status" value="1"/>
</dbReference>
<reference evidence="10 11" key="1">
    <citation type="submission" date="2018-06" db="EMBL/GenBank/DDBJ databases">
        <title>Comparative genomics reveals the genomic features of Rhizophagus irregularis, R. cerebriforme, R. diaphanum and Gigaspora rosea, and their symbiotic lifestyle signature.</title>
        <authorList>
            <person name="Morin E."/>
            <person name="San Clemente H."/>
            <person name="Chen E.C.H."/>
            <person name="De La Providencia I."/>
            <person name="Hainaut M."/>
            <person name="Kuo A."/>
            <person name="Kohler A."/>
            <person name="Murat C."/>
            <person name="Tang N."/>
            <person name="Roy S."/>
            <person name="Loubradou J."/>
            <person name="Henrissat B."/>
            <person name="Grigoriev I.V."/>
            <person name="Corradi N."/>
            <person name="Roux C."/>
            <person name="Martin F.M."/>
        </authorList>
    </citation>
    <scope>NUCLEOTIDE SEQUENCE [LARGE SCALE GENOMIC DNA]</scope>
    <source>
        <strain evidence="10 11">DAOM 227022</strain>
    </source>
</reference>
<feature type="compositionally biased region" description="Basic and acidic residues" evidence="7">
    <location>
        <begin position="470"/>
        <end position="481"/>
    </location>
</feature>
<dbReference type="InterPro" id="IPR003661">
    <property type="entry name" value="HisK_dim/P_dom"/>
</dbReference>
<dbReference type="GO" id="GO:0009927">
    <property type="term" value="F:histidine phosphotransfer kinase activity"/>
    <property type="evidence" value="ECO:0007669"/>
    <property type="project" value="TreeGrafter"/>
</dbReference>
<dbReference type="EC" id="2.7.13.3" evidence="2"/>
<dbReference type="GO" id="GO:0000155">
    <property type="term" value="F:phosphorelay sensor kinase activity"/>
    <property type="evidence" value="ECO:0007669"/>
    <property type="project" value="InterPro"/>
</dbReference>
<gene>
    <name evidence="10" type="ORF">C1645_726702</name>
</gene>
<feature type="compositionally biased region" description="Low complexity" evidence="7">
    <location>
        <begin position="1235"/>
        <end position="1244"/>
    </location>
</feature>
<keyword evidence="3 6" id="KW-0597">Phosphoprotein</keyword>
<evidence type="ECO:0000256" key="1">
    <source>
        <dbReference type="ARBA" id="ARBA00000085"/>
    </source>
</evidence>
<evidence type="ECO:0000313" key="10">
    <source>
        <dbReference type="EMBL" id="RIA87178.1"/>
    </source>
</evidence>
<dbReference type="InterPro" id="IPR036890">
    <property type="entry name" value="HATPase_C_sf"/>
</dbReference>
<feature type="modified residue" description="4-aspartylphosphate" evidence="6">
    <location>
        <position position="1125"/>
    </location>
</feature>
<feature type="region of interest" description="Disordered" evidence="7">
    <location>
        <begin position="925"/>
        <end position="946"/>
    </location>
</feature>
<dbReference type="InterPro" id="IPR003018">
    <property type="entry name" value="GAF"/>
</dbReference>
<evidence type="ECO:0000256" key="3">
    <source>
        <dbReference type="ARBA" id="ARBA00022553"/>
    </source>
</evidence>
<comment type="caution">
    <text evidence="10">The sequence shown here is derived from an EMBL/GenBank/DDBJ whole genome shotgun (WGS) entry which is preliminary data.</text>
</comment>
<feature type="compositionally biased region" description="Low complexity" evidence="7">
    <location>
        <begin position="935"/>
        <end position="946"/>
    </location>
</feature>
<evidence type="ECO:0000256" key="4">
    <source>
        <dbReference type="ARBA" id="ARBA00022679"/>
    </source>
</evidence>
<dbReference type="GO" id="GO:0005886">
    <property type="term" value="C:plasma membrane"/>
    <property type="evidence" value="ECO:0007669"/>
    <property type="project" value="TreeGrafter"/>
</dbReference>
<protein>
    <recommendedName>
        <fullName evidence="2">histidine kinase</fullName>
        <ecNumber evidence="2">2.7.13.3</ecNumber>
    </recommendedName>
</protein>
<feature type="region of interest" description="Disordered" evidence="7">
    <location>
        <begin position="1235"/>
        <end position="1264"/>
    </location>
</feature>
<dbReference type="SMART" id="SM00388">
    <property type="entry name" value="HisKA"/>
    <property type="match status" value="1"/>
</dbReference>
<dbReference type="Pfam" id="PF00072">
    <property type="entry name" value="Response_reg"/>
    <property type="match status" value="1"/>
</dbReference>
<name>A0A397SMC1_9GLOM</name>
<feature type="compositionally biased region" description="Pro residues" evidence="7">
    <location>
        <begin position="1245"/>
        <end position="1257"/>
    </location>
</feature>
<organism evidence="10 11">
    <name type="scientific">Glomus cerebriforme</name>
    <dbReference type="NCBI Taxonomy" id="658196"/>
    <lineage>
        <taxon>Eukaryota</taxon>
        <taxon>Fungi</taxon>
        <taxon>Fungi incertae sedis</taxon>
        <taxon>Mucoromycota</taxon>
        <taxon>Glomeromycotina</taxon>
        <taxon>Glomeromycetes</taxon>
        <taxon>Glomerales</taxon>
        <taxon>Glomeraceae</taxon>
        <taxon>Glomus</taxon>
    </lineage>
</organism>
<evidence type="ECO:0000256" key="5">
    <source>
        <dbReference type="ARBA" id="ARBA00022777"/>
    </source>
</evidence>
<sequence length="1335" mass="150713">MPPNEAERRRALWRFQILNTSNDVNFARIVALAKEHFKVSVSMISLLNTTHQWFKAEDGLGCSETTREISFCGHAILQENGEPFIVLDAKKDWRFRNNPLVTDNPYIRFYAGAPLRTDDGYNIGTICVIDREPRDHFSDKDRENLKDFAKVVMRELELWTDTLRLRVRNKMQESIAEFSKFCLEIQLANNNEENRINSNTGTIGDPIMKQCFNMAVKLMRDTLDVDSVYLLEMPCLYSRPISITSRSSNGFFLNAPPPDVPSRHLRTLAFAGQIEIPPEALKTSMNTSYFSYLMQAYSQGYIYQNSLPPLPTLFPNDVHSGIVVPIYDNSQNAFGFLIVMTKDSQRQFEDEERVYLSNFGVNVVSEVLKRRVIVADRAKGAFISSISHELRTPLHGILASCELMEESKLNEAQMELIKTIQGCGTSLISIINSVLDFAKLESEDHENYNEGPLKNQLNQKKIEQDKVDKVNDNNKDHDQHRHNNNSNKKKKKERIDLVKLLEEVSEACFVGQQMVTAIYSGNNKVNEYTDDDDELFTENNNNTAITQARRKRVYELLHPHQFQHEQSEDVLLIIDVEPRDAGWWVMAEDGAVKQMLMNIIGNSLKFTKKGYVLISLASLSYSSLCEQYKKHAGVQDISTTDSSKKVHALLTITDTGCGISPSFLSTNMFQPFSQENSLQVGTGLGLSIVKLLVEKMGGRLDVESEVGVGTRFRIWLDFDQANSEIELGPRNDSFSDYDSLNEKDNFIQDAAEEKQRQIILEELKQKTFIVQCVHGKLKEVVEKYFRNWLKVKELICDESDNDDVDGDLIFIVDNIDQLRKMISKFDSKLIPIIFITTLAKHGKIADLVEKLQQEIEININSDGIKRERRKVVILTRPCGPRKLEKAIISVFSSQKNVNEQENNSSYFPFQQPQLVMTPPISEIDQNEDNSKDYISHSTHSTLSSSSEESLISRKRCLIKPPALNIINNSNKHESLLSVVPPSRPSFNRSTTLPNLPMAEINEPKFLPIPKSNFILTPSTSPSTSPTSMSASLPAIESLNINPPPLSELKKSKSANSLSSNLGPKVLVVEDNAVNRMILATFLKKRGIRFDEAENGAIGVEKFKKALEKDNDENSNHRGFDVVLMDIQMPVMNGNVATAEIRKIENEFRNSKFSLSSTTTTYTKTSTTTSDSFFNKSNAIPISDTNNHLKPNNQKNHRFLHRRISNPDPFSFQNNSSYTFSITNLLKPKISIKIPKSSTKQKLSPSPSPPSIPIPIPTSPSFTKDTTSRSLIFALTGLASEEDKDLAFESGVDGFLTKPVSLKMLEKVLKKWSERNESNSENSSMESNNSSSGGSN</sequence>
<dbReference type="EMBL" id="QKYT01000322">
    <property type="protein sequence ID" value="RIA87178.1"/>
    <property type="molecule type" value="Genomic_DNA"/>
</dbReference>
<feature type="region of interest" description="Disordered" evidence="7">
    <location>
        <begin position="470"/>
        <end position="492"/>
    </location>
</feature>
<dbReference type="Gene3D" id="3.30.450.40">
    <property type="match status" value="1"/>
</dbReference>
<accession>A0A397SMC1</accession>
<dbReference type="InterPro" id="IPR001789">
    <property type="entry name" value="Sig_transdc_resp-reg_receiver"/>
</dbReference>
<dbReference type="PANTHER" id="PTHR43047:SF72">
    <property type="entry name" value="OSMOSENSING HISTIDINE PROTEIN KINASE SLN1"/>
    <property type="match status" value="1"/>
</dbReference>
<dbReference type="Pfam" id="PF02518">
    <property type="entry name" value="HATPase_c"/>
    <property type="match status" value="1"/>
</dbReference>
<dbReference type="SMART" id="SM00387">
    <property type="entry name" value="HATPase_c"/>
    <property type="match status" value="1"/>
</dbReference>
<dbReference type="SMART" id="SM00065">
    <property type="entry name" value="GAF"/>
    <property type="match status" value="1"/>
</dbReference>
<dbReference type="CDD" id="cd17546">
    <property type="entry name" value="REC_hyHK_CKI1_RcsC-like"/>
    <property type="match status" value="1"/>
</dbReference>
<dbReference type="CDD" id="cd00082">
    <property type="entry name" value="HisKA"/>
    <property type="match status" value="1"/>
</dbReference>
<dbReference type="InterPro" id="IPR003594">
    <property type="entry name" value="HATPase_dom"/>
</dbReference>
<proteinExistence type="predicted"/>
<evidence type="ECO:0000256" key="7">
    <source>
        <dbReference type="SAM" id="MobiDB-lite"/>
    </source>
</evidence>
<dbReference type="InterPro" id="IPR011006">
    <property type="entry name" value="CheY-like_superfamily"/>
</dbReference>
<dbReference type="Gene3D" id="3.30.565.10">
    <property type="entry name" value="Histidine kinase-like ATPase, C-terminal domain"/>
    <property type="match status" value="1"/>
</dbReference>
<dbReference type="SUPFAM" id="SSF55781">
    <property type="entry name" value="GAF domain-like"/>
    <property type="match status" value="2"/>
</dbReference>
<dbReference type="STRING" id="658196.A0A397SMC1"/>